<dbReference type="GO" id="GO:0016020">
    <property type="term" value="C:membrane"/>
    <property type="evidence" value="ECO:0007669"/>
    <property type="project" value="UniProtKB-SubCell"/>
</dbReference>
<gene>
    <name evidence="7" type="ORF">A2110_02925</name>
</gene>
<evidence type="ECO:0000256" key="4">
    <source>
        <dbReference type="ARBA" id="ARBA00023136"/>
    </source>
</evidence>
<evidence type="ECO:0000256" key="3">
    <source>
        <dbReference type="ARBA" id="ARBA00022989"/>
    </source>
</evidence>
<organism evidence="7 8">
    <name type="scientific">Candidatus Jorgensenbacteria bacterium GWA1_54_12</name>
    <dbReference type="NCBI Taxonomy" id="1798468"/>
    <lineage>
        <taxon>Bacteria</taxon>
        <taxon>Candidatus Joergenseniibacteriota</taxon>
    </lineage>
</organism>
<feature type="transmembrane region" description="Helical" evidence="5">
    <location>
        <begin position="35"/>
        <end position="52"/>
    </location>
</feature>
<name>A0A1F6BKQ9_9BACT</name>
<feature type="transmembrane region" description="Helical" evidence="5">
    <location>
        <begin position="107"/>
        <end position="125"/>
    </location>
</feature>
<feature type="transmembrane region" description="Helical" evidence="5">
    <location>
        <begin position="408"/>
        <end position="440"/>
    </location>
</feature>
<feature type="transmembrane region" description="Helical" evidence="5">
    <location>
        <begin position="9"/>
        <end position="29"/>
    </location>
</feature>
<comment type="caution">
    <text evidence="7">The sequence shown here is derived from an EMBL/GenBank/DDBJ whole genome shotgun (WGS) entry which is preliminary data.</text>
</comment>
<reference evidence="7 8" key="1">
    <citation type="journal article" date="2016" name="Nat. Commun.">
        <title>Thousands of microbial genomes shed light on interconnected biogeochemical processes in an aquifer system.</title>
        <authorList>
            <person name="Anantharaman K."/>
            <person name="Brown C.T."/>
            <person name="Hug L.A."/>
            <person name="Sharon I."/>
            <person name="Castelle C.J."/>
            <person name="Probst A.J."/>
            <person name="Thomas B.C."/>
            <person name="Singh A."/>
            <person name="Wilkins M.J."/>
            <person name="Karaoz U."/>
            <person name="Brodie E.L."/>
            <person name="Williams K.H."/>
            <person name="Hubbard S.S."/>
            <person name="Banfield J.F."/>
        </authorList>
    </citation>
    <scope>NUCLEOTIDE SEQUENCE [LARGE SCALE GENOMIC DNA]</scope>
</reference>
<dbReference type="PANTHER" id="PTHR37422:SF13">
    <property type="entry name" value="LIPOPOLYSACCHARIDE BIOSYNTHESIS PROTEIN PA4999-RELATED"/>
    <property type="match status" value="1"/>
</dbReference>
<comment type="subcellular location">
    <subcellularLocation>
        <location evidence="1">Membrane</location>
        <topology evidence="1">Multi-pass membrane protein</topology>
    </subcellularLocation>
</comment>
<keyword evidence="3 5" id="KW-1133">Transmembrane helix</keyword>
<protein>
    <recommendedName>
        <fullName evidence="6">O-antigen ligase-related domain-containing protein</fullName>
    </recommendedName>
</protein>
<dbReference type="STRING" id="1798468.A2110_02925"/>
<keyword evidence="2 5" id="KW-0812">Transmembrane</keyword>
<evidence type="ECO:0000256" key="2">
    <source>
        <dbReference type="ARBA" id="ARBA00022692"/>
    </source>
</evidence>
<feature type="domain" description="O-antigen ligase-related" evidence="6">
    <location>
        <begin position="214"/>
        <end position="371"/>
    </location>
</feature>
<dbReference type="EMBL" id="MFKH01000010">
    <property type="protein sequence ID" value="OGG37511.1"/>
    <property type="molecule type" value="Genomic_DNA"/>
</dbReference>
<accession>A0A1F6BKQ9</accession>
<feature type="transmembrane region" description="Helical" evidence="5">
    <location>
        <begin position="209"/>
        <end position="225"/>
    </location>
</feature>
<sequence>MDFFKAARFLIYLIPLGIVIVTPSTLFPFIVGKYVWFRTLSALALIFFLIGITRDREGSVYLKRLKELVRSPLAIAVTAFTTLYVLAGFTGIDPHLSFWSNFERGEGGLQILHLWVFFILSVTLLRTPKEWLALLKTSVAGAVLMILYGIGAGLNYAGIAEFKNFIGVPFGERFQGSVGNSAYVAVYLLFGAFFTALLIRAEKIKKKKWFLAGIVALCAVFFVLAATRGAMVGLVLGLCFTLVFIAVRAKQWRKWVVGTFIVLAVLLGTLYMLKGTPAVQKLPFARLLDISFSATTFRHRLAAWDIAWKGFLERPVLGWGPGNYIHLFSRIHHPAFFDVESGNYGAWFDRAHSIFFDYLAESGAVGLTAFISIFAALGWRIWRAPKEESAGGARLPERQESSDTGVRALALGVMVAYLIQGLVLFNVLAIYLPLITFLAWNESRFNRKLSVNT</sequence>
<feature type="transmembrane region" description="Helical" evidence="5">
    <location>
        <begin position="137"/>
        <end position="158"/>
    </location>
</feature>
<feature type="transmembrane region" description="Helical" evidence="5">
    <location>
        <begin position="255"/>
        <end position="273"/>
    </location>
</feature>
<dbReference type="InterPro" id="IPR007016">
    <property type="entry name" value="O-antigen_ligase-rel_domated"/>
</dbReference>
<feature type="transmembrane region" description="Helical" evidence="5">
    <location>
        <begin position="178"/>
        <end position="197"/>
    </location>
</feature>
<feature type="transmembrane region" description="Helical" evidence="5">
    <location>
        <begin position="73"/>
        <end position="92"/>
    </location>
</feature>
<dbReference type="Pfam" id="PF04932">
    <property type="entry name" value="Wzy_C"/>
    <property type="match status" value="1"/>
</dbReference>
<evidence type="ECO:0000313" key="8">
    <source>
        <dbReference type="Proteomes" id="UP000176273"/>
    </source>
</evidence>
<proteinExistence type="predicted"/>
<dbReference type="InterPro" id="IPR051533">
    <property type="entry name" value="WaaL-like"/>
</dbReference>
<feature type="transmembrane region" description="Helical" evidence="5">
    <location>
        <begin position="358"/>
        <end position="379"/>
    </location>
</feature>
<keyword evidence="4 5" id="KW-0472">Membrane</keyword>
<evidence type="ECO:0000256" key="5">
    <source>
        <dbReference type="SAM" id="Phobius"/>
    </source>
</evidence>
<evidence type="ECO:0000259" key="6">
    <source>
        <dbReference type="Pfam" id="PF04932"/>
    </source>
</evidence>
<dbReference type="AlphaFoldDB" id="A0A1F6BKQ9"/>
<evidence type="ECO:0000313" key="7">
    <source>
        <dbReference type="EMBL" id="OGG37511.1"/>
    </source>
</evidence>
<evidence type="ECO:0000256" key="1">
    <source>
        <dbReference type="ARBA" id="ARBA00004141"/>
    </source>
</evidence>
<feature type="transmembrane region" description="Helical" evidence="5">
    <location>
        <begin position="231"/>
        <end position="248"/>
    </location>
</feature>
<dbReference type="PANTHER" id="PTHR37422">
    <property type="entry name" value="TEICHURONIC ACID BIOSYNTHESIS PROTEIN TUAE"/>
    <property type="match status" value="1"/>
</dbReference>
<dbReference type="Proteomes" id="UP000176273">
    <property type="component" value="Unassembled WGS sequence"/>
</dbReference>